<protein>
    <submittedName>
        <fullName evidence="2">Uncharacterized protein</fullName>
    </submittedName>
</protein>
<dbReference type="EMBL" id="CAJEWN010003075">
    <property type="protein sequence ID" value="CAD2206405.1"/>
    <property type="molecule type" value="Genomic_DNA"/>
</dbReference>
<feature type="compositionally biased region" description="Low complexity" evidence="1">
    <location>
        <begin position="91"/>
        <end position="112"/>
    </location>
</feature>
<dbReference type="Proteomes" id="UP000580250">
    <property type="component" value="Unassembled WGS sequence"/>
</dbReference>
<gene>
    <name evidence="2" type="ORF">MENT_LOCUS60281</name>
</gene>
<accession>A0A6V7Y4F6</accession>
<name>A0A6V7Y4F6_MELEN</name>
<feature type="region of interest" description="Disordered" evidence="1">
    <location>
        <begin position="87"/>
        <end position="130"/>
    </location>
</feature>
<evidence type="ECO:0000256" key="1">
    <source>
        <dbReference type="SAM" id="MobiDB-lite"/>
    </source>
</evidence>
<evidence type="ECO:0000313" key="2">
    <source>
        <dbReference type="EMBL" id="CAD2206405.1"/>
    </source>
</evidence>
<reference evidence="2 3" key="1">
    <citation type="submission" date="2020-08" db="EMBL/GenBank/DDBJ databases">
        <authorList>
            <person name="Koutsovoulos G."/>
            <person name="Danchin GJ E."/>
        </authorList>
    </citation>
    <scope>NUCLEOTIDE SEQUENCE [LARGE SCALE GENOMIC DNA]</scope>
</reference>
<dbReference type="AlphaFoldDB" id="A0A6V7Y4F6"/>
<organism evidence="2 3">
    <name type="scientific">Meloidogyne enterolobii</name>
    <name type="common">Root-knot nematode worm</name>
    <name type="synonym">Meloidogyne mayaguensis</name>
    <dbReference type="NCBI Taxonomy" id="390850"/>
    <lineage>
        <taxon>Eukaryota</taxon>
        <taxon>Metazoa</taxon>
        <taxon>Ecdysozoa</taxon>
        <taxon>Nematoda</taxon>
        <taxon>Chromadorea</taxon>
        <taxon>Rhabditida</taxon>
        <taxon>Tylenchina</taxon>
        <taxon>Tylenchomorpha</taxon>
        <taxon>Tylenchoidea</taxon>
        <taxon>Meloidogynidae</taxon>
        <taxon>Meloidogyninae</taxon>
        <taxon>Meloidogyne</taxon>
    </lineage>
</organism>
<comment type="caution">
    <text evidence="2">The sequence shown here is derived from an EMBL/GenBank/DDBJ whole genome shotgun (WGS) entry which is preliminary data.</text>
</comment>
<proteinExistence type="predicted"/>
<sequence length="172" mass="19723">MDMYNTNNNGNCVGLHQQSTTSNNNICHQMQSTNKDVRDIPISNNSPIQLITQQQRPPLNFVENPNTQIQQQQSSLHSVSIIPKNTNIQRPSTSNNNNIIHHPSTTTISSSHQYNTDHHQHQQHQHHSSSNIFRRIGHPFINFTTTNMQFPARMESLFGSTSRRFTHFFNPG</sequence>
<evidence type="ECO:0000313" key="3">
    <source>
        <dbReference type="Proteomes" id="UP000580250"/>
    </source>
</evidence>